<organism evidence="1 2">
    <name type="scientific">Zoarces viviparus</name>
    <name type="common">Viviparous eelpout</name>
    <name type="synonym">Blennius viviparus</name>
    <dbReference type="NCBI Taxonomy" id="48416"/>
    <lineage>
        <taxon>Eukaryota</taxon>
        <taxon>Metazoa</taxon>
        <taxon>Chordata</taxon>
        <taxon>Craniata</taxon>
        <taxon>Vertebrata</taxon>
        <taxon>Euteleostomi</taxon>
        <taxon>Actinopterygii</taxon>
        <taxon>Neopterygii</taxon>
        <taxon>Teleostei</taxon>
        <taxon>Neoteleostei</taxon>
        <taxon>Acanthomorphata</taxon>
        <taxon>Eupercaria</taxon>
        <taxon>Perciformes</taxon>
        <taxon>Cottioidei</taxon>
        <taxon>Zoarcales</taxon>
        <taxon>Zoarcidae</taxon>
        <taxon>Zoarcinae</taxon>
        <taxon>Zoarces</taxon>
    </lineage>
</organism>
<protein>
    <submittedName>
        <fullName evidence="1">Uncharacterized protein</fullName>
    </submittedName>
</protein>
<dbReference type="AlphaFoldDB" id="A0AAW1E306"/>
<accession>A0AAW1E306</accession>
<comment type="caution">
    <text evidence="1">The sequence shown here is derived from an EMBL/GenBank/DDBJ whole genome shotgun (WGS) entry which is preliminary data.</text>
</comment>
<keyword evidence="2" id="KW-1185">Reference proteome</keyword>
<proteinExistence type="predicted"/>
<evidence type="ECO:0000313" key="2">
    <source>
        <dbReference type="Proteomes" id="UP001488805"/>
    </source>
</evidence>
<reference evidence="1 2" key="1">
    <citation type="journal article" date="2024" name="Genome Biol. Evol.">
        <title>Chromosome-level genome assembly of the viviparous eelpout Zoarces viviparus.</title>
        <authorList>
            <person name="Fuhrmann N."/>
            <person name="Brasseur M.V."/>
            <person name="Bakowski C.E."/>
            <person name="Podsiadlowski L."/>
            <person name="Prost S."/>
            <person name="Krehenwinkel H."/>
            <person name="Mayer C."/>
        </authorList>
    </citation>
    <scope>NUCLEOTIDE SEQUENCE [LARGE SCALE GENOMIC DNA]</scope>
    <source>
        <strain evidence="1">NO-MEL_2022_Ind0_liver</strain>
    </source>
</reference>
<dbReference type="Proteomes" id="UP001488805">
    <property type="component" value="Unassembled WGS sequence"/>
</dbReference>
<sequence>MGQKTRLHQQHKGQKAGIFDLGTKMAQMNGTRIPGLTVQSDINRRGAHESDAQVFYPHIIHILAKLNKQPVPHAECHLSHLYIIAIFNFACSLSSSPSHNGKLRYLKEEHEQLLNSSMVCCTQSPG</sequence>
<evidence type="ECO:0000313" key="1">
    <source>
        <dbReference type="EMBL" id="KAK9517026.1"/>
    </source>
</evidence>
<name>A0AAW1E306_ZOAVI</name>
<gene>
    <name evidence="1" type="ORF">VZT92_024922</name>
</gene>
<dbReference type="EMBL" id="JBCEZU010000575">
    <property type="protein sequence ID" value="KAK9517026.1"/>
    <property type="molecule type" value="Genomic_DNA"/>
</dbReference>